<proteinExistence type="inferred from homology"/>
<dbReference type="Gene3D" id="3.20.20.60">
    <property type="entry name" value="Phosphoenolpyruvate-binding domains"/>
    <property type="match status" value="1"/>
</dbReference>
<keyword evidence="3" id="KW-0479">Metal-binding</keyword>
<dbReference type="Proteomes" id="UP001595973">
    <property type="component" value="Unassembled WGS sequence"/>
</dbReference>
<keyword evidence="6" id="KW-0456">Lyase</keyword>
<dbReference type="InterPro" id="IPR015813">
    <property type="entry name" value="Pyrv/PenolPyrv_kinase-like_dom"/>
</dbReference>
<evidence type="ECO:0000259" key="5">
    <source>
        <dbReference type="Pfam" id="PF03328"/>
    </source>
</evidence>
<dbReference type="Pfam" id="PF03328">
    <property type="entry name" value="HpcH_HpaI"/>
    <property type="match status" value="1"/>
</dbReference>
<dbReference type="InterPro" id="IPR005000">
    <property type="entry name" value="Aldolase/citrate-lyase_domain"/>
</dbReference>
<name>A0ABV9KLI2_9RHOB</name>
<organism evidence="6 7">
    <name type="scientific">Seohaeicola nanhaiensis</name>
    <dbReference type="NCBI Taxonomy" id="1387282"/>
    <lineage>
        <taxon>Bacteria</taxon>
        <taxon>Pseudomonadati</taxon>
        <taxon>Pseudomonadota</taxon>
        <taxon>Alphaproteobacteria</taxon>
        <taxon>Rhodobacterales</taxon>
        <taxon>Roseobacteraceae</taxon>
        <taxon>Seohaeicola</taxon>
    </lineage>
</organism>
<dbReference type="InterPro" id="IPR011206">
    <property type="entry name" value="Citrate_lyase_beta/mcl1/mcl2"/>
</dbReference>
<evidence type="ECO:0000313" key="6">
    <source>
        <dbReference type="EMBL" id="MFC4670828.1"/>
    </source>
</evidence>
<evidence type="ECO:0000256" key="3">
    <source>
        <dbReference type="ARBA" id="ARBA00022723"/>
    </source>
</evidence>
<evidence type="ECO:0000256" key="4">
    <source>
        <dbReference type="ARBA" id="ARBA00022842"/>
    </source>
</evidence>
<dbReference type="PIRSF" id="PIRSF015582">
    <property type="entry name" value="Cit_lyase_B"/>
    <property type="match status" value="1"/>
</dbReference>
<keyword evidence="4" id="KW-0460">Magnesium</keyword>
<sequence>MDRMMIPLYGPSILFCPGDRPERFAKAAAAADTAVLDLEDGVMPASKDAARDAVCAHIAGGDRHVIVRINDPATERGQADLKALAEAGARSILMAKTETTSQIEQVVAAMGKSVSLTITVESAAGLQALPQLLRHDAVSAVSWGPYDLAADLGMRAVRDASGALLPILTQARNQILLAAGAARVPVYDTVTAELSDGGQILERDANEAALLGCVGKYMIHPSQTEIVRNAFRPTEQELDRSRRMLEAITDRGAFLFEGDMTDEPMLRRARRIVETADRIGTRSP</sequence>
<dbReference type="EMBL" id="JBHSGI010000031">
    <property type="protein sequence ID" value="MFC4670828.1"/>
    <property type="molecule type" value="Genomic_DNA"/>
</dbReference>
<evidence type="ECO:0000256" key="1">
    <source>
        <dbReference type="ARBA" id="ARBA00001946"/>
    </source>
</evidence>
<feature type="domain" description="HpcH/HpaI aldolase/citrate lyase" evidence="5">
    <location>
        <begin position="12"/>
        <end position="221"/>
    </location>
</feature>
<evidence type="ECO:0000256" key="2">
    <source>
        <dbReference type="ARBA" id="ARBA00005568"/>
    </source>
</evidence>
<protein>
    <submittedName>
        <fullName evidence="6">HpcH/HpaI aldolase/citrate lyase family protein</fullName>
    </submittedName>
</protein>
<evidence type="ECO:0000313" key="7">
    <source>
        <dbReference type="Proteomes" id="UP001595973"/>
    </source>
</evidence>
<reference evidence="7" key="1">
    <citation type="journal article" date="2019" name="Int. J. Syst. Evol. Microbiol.">
        <title>The Global Catalogue of Microorganisms (GCM) 10K type strain sequencing project: providing services to taxonomists for standard genome sequencing and annotation.</title>
        <authorList>
            <consortium name="The Broad Institute Genomics Platform"/>
            <consortium name="The Broad Institute Genome Sequencing Center for Infectious Disease"/>
            <person name="Wu L."/>
            <person name="Ma J."/>
        </authorList>
    </citation>
    <scope>NUCLEOTIDE SEQUENCE [LARGE SCALE GENOMIC DNA]</scope>
    <source>
        <strain evidence="7">CGMCC 4.7283</strain>
    </source>
</reference>
<dbReference type="RefSeq" id="WP_380720296.1">
    <property type="nucleotide sequence ID" value="NZ_JBHSGI010000031.1"/>
</dbReference>
<comment type="similarity">
    <text evidence="2">Belongs to the HpcH/HpaI aldolase family.</text>
</comment>
<dbReference type="InterPro" id="IPR040442">
    <property type="entry name" value="Pyrv_kinase-like_dom_sf"/>
</dbReference>
<dbReference type="PANTHER" id="PTHR32308">
    <property type="entry name" value="LYASE BETA SUBUNIT, PUTATIVE (AFU_ORTHOLOGUE AFUA_4G13030)-RELATED"/>
    <property type="match status" value="1"/>
</dbReference>
<keyword evidence="7" id="KW-1185">Reference proteome</keyword>
<dbReference type="PANTHER" id="PTHR32308:SF10">
    <property type="entry name" value="CITRATE LYASE SUBUNIT BETA"/>
    <property type="match status" value="1"/>
</dbReference>
<gene>
    <name evidence="6" type="ORF">ACFO5X_19935</name>
</gene>
<comment type="cofactor">
    <cofactor evidence="1">
        <name>Mg(2+)</name>
        <dbReference type="ChEBI" id="CHEBI:18420"/>
    </cofactor>
</comment>
<comment type="caution">
    <text evidence="6">The sequence shown here is derived from an EMBL/GenBank/DDBJ whole genome shotgun (WGS) entry which is preliminary data.</text>
</comment>
<dbReference type="GO" id="GO:0016829">
    <property type="term" value="F:lyase activity"/>
    <property type="evidence" value="ECO:0007669"/>
    <property type="project" value="UniProtKB-KW"/>
</dbReference>
<dbReference type="SUPFAM" id="SSF51621">
    <property type="entry name" value="Phosphoenolpyruvate/pyruvate domain"/>
    <property type="match status" value="1"/>
</dbReference>
<accession>A0ABV9KLI2</accession>